<evidence type="ECO:0000313" key="2">
    <source>
        <dbReference type="EMBL" id="ACZ43006.1"/>
    </source>
</evidence>
<dbReference type="GO" id="GO:0008757">
    <property type="term" value="F:S-adenosylmethionine-dependent methyltransferase activity"/>
    <property type="evidence" value="ECO:0007669"/>
    <property type="project" value="InterPro"/>
</dbReference>
<keyword evidence="2" id="KW-0808">Transferase</keyword>
<dbReference type="SUPFAM" id="SSF53335">
    <property type="entry name" value="S-adenosyl-L-methionine-dependent methyltransferases"/>
    <property type="match status" value="1"/>
</dbReference>
<protein>
    <submittedName>
        <fullName evidence="2">Methyltransferase type 11</fullName>
    </submittedName>
</protein>
<dbReference type="HOGENOM" id="CLU_049749_5_1_0"/>
<dbReference type="InterPro" id="IPR029063">
    <property type="entry name" value="SAM-dependent_MTases_sf"/>
</dbReference>
<keyword evidence="3" id="KW-1185">Reference proteome</keyword>
<reference evidence="3" key="1">
    <citation type="journal article" date="2010" name="Stand. Genomic Sci.">
        <title>Complete genome sequence of 'Thermobaculum terrenum' type strain (YNP1).</title>
        <authorList>
            <person name="Kiss H."/>
            <person name="Cleland D."/>
            <person name="Lapidus A."/>
            <person name="Lucas S."/>
            <person name="Glavina Del Rio T."/>
            <person name="Nolan M."/>
            <person name="Tice H."/>
            <person name="Han C."/>
            <person name="Goodwin L."/>
            <person name="Pitluck S."/>
            <person name="Liolios K."/>
            <person name="Ivanova N."/>
            <person name="Mavromatis K."/>
            <person name="Ovchinnikova G."/>
            <person name="Pati A."/>
            <person name="Chen A."/>
            <person name="Palaniappan K."/>
            <person name="Land M."/>
            <person name="Hauser L."/>
            <person name="Chang Y."/>
            <person name="Jeffries C."/>
            <person name="Lu M."/>
            <person name="Brettin T."/>
            <person name="Detter J."/>
            <person name="Goker M."/>
            <person name="Tindall B."/>
            <person name="Beck B."/>
            <person name="McDermott T."/>
            <person name="Woyke T."/>
            <person name="Bristow J."/>
            <person name="Eisen J."/>
            <person name="Markowitz V."/>
            <person name="Hugenholtz P."/>
            <person name="Kyrpides N."/>
            <person name="Klenk H."/>
            <person name="Cheng J."/>
        </authorList>
    </citation>
    <scope>NUCLEOTIDE SEQUENCE [LARGE SCALE GENOMIC DNA]</scope>
    <source>
        <strain evidence="3">ATCC BAA-798 / YNP1</strain>
    </source>
</reference>
<evidence type="ECO:0000313" key="3">
    <source>
        <dbReference type="Proteomes" id="UP000000323"/>
    </source>
</evidence>
<dbReference type="OrthoDB" id="9802097at2"/>
<dbReference type="PANTHER" id="PTHR43861">
    <property type="entry name" value="TRANS-ACONITATE 2-METHYLTRANSFERASE-RELATED"/>
    <property type="match status" value="1"/>
</dbReference>
<dbReference type="AlphaFoldDB" id="D1CGY5"/>
<keyword evidence="2" id="KW-0489">Methyltransferase</keyword>
<evidence type="ECO:0000259" key="1">
    <source>
        <dbReference type="Pfam" id="PF08241"/>
    </source>
</evidence>
<feature type="domain" description="Methyltransferase type 11" evidence="1">
    <location>
        <begin position="45"/>
        <end position="140"/>
    </location>
</feature>
<dbReference type="InterPro" id="IPR013216">
    <property type="entry name" value="Methyltransf_11"/>
</dbReference>
<sequence length="252" mass="28436">MAEGWDAMARWYDDKQGEEGDLWHRELIDPTLWRVIGDPAGLDVLDLGCGNGYVARRMARAGARVTGVDASPAMVERARAHEARQPLGITYLVADAARLDALASSSYDLVVSNMVLMNVEHAEGAIHEASRVLRPGGRFVASLSHPCFDIWESSGWQIEMVGTQRIAWRKVRGYRQQQAAKVPWRGPQGETWETWTYHRPLSWYFRRLREAGLAVTALEEPKPTEVFLQESPQVWIADVPLHCVFEAIKVSR</sequence>
<gene>
    <name evidence="2" type="ordered locus">Tter_2104</name>
</gene>
<dbReference type="STRING" id="525904.Tter_2104"/>
<dbReference type="EMBL" id="CP001826">
    <property type="protein sequence ID" value="ACZ43006.1"/>
    <property type="molecule type" value="Genomic_DNA"/>
</dbReference>
<dbReference type="eggNOG" id="COG2226">
    <property type="taxonomic scope" value="Bacteria"/>
</dbReference>
<accession>D1CGY5</accession>
<dbReference type="Proteomes" id="UP000000323">
    <property type="component" value="Chromosome 2"/>
</dbReference>
<organism evidence="2 3">
    <name type="scientific">Thermobaculum terrenum (strain ATCC BAA-798 / CCMEE 7001 / YNP1)</name>
    <dbReference type="NCBI Taxonomy" id="525904"/>
    <lineage>
        <taxon>Bacteria</taxon>
        <taxon>Bacillati</taxon>
        <taxon>Chloroflexota</taxon>
        <taxon>Chloroflexia</taxon>
        <taxon>Candidatus Thermobaculales</taxon>
        <taxon>Candidatus Thermobaculaceae</taxon>
        <taxon>Thermobaculum</taxon>
    </lineage>
</organism>
<dbReference type="Gene3D" id="3.40.50.150">
    <property type="entry name" value="Vaccinia Virus protein VP39"/>
    <property type="match status" value="1"/>
</dbReference>
<dbReference type="GO" id="GO:0032259">
    <property type="term" value="P:methylation"/>
    <property type="evidence" value="ECO:0007669"/>
    <property type="project" value="UniProtKB-KW"/>
</dbReference>
<dbReference type="Pfam" id="PF08241">
    <property type="entry name" value="Methyltransf_11"/>
    <property type="match status" value="1"/>
</dbReference>
<proteinExistence type="predicted"/>
<dbReference type="KEGG" id="ttr:Tter_2104"/>
<name>D1CGY5_THET1</name>
<dbReference type="RefSeq" id="WP_012876037.1">
    <property type="nucleotide sequence ID" value="NC_013526.1"/>
</dbReference>
<dbReference type="CDD" id="cd02440">
    <property type="entry name" value="AdoMet_MTases"/>
    <property type="match status" value="1"/>
</dbReference>